<accession>A0A9D2D6Q3</accession>
<dbReference type="InterPro" id="IPR050266">
    <property type="entry name" value="AB_hydrolase_sf"/>
</dbReference>
<evidence type="ECO:0000259" key="1">
    <source>
        <dbReference type="Pfam" id="PF12697"/>
    </source>
</evidence>
<dbReference type="PRINTS" id="PR00111">
    <property type="entry name" value="ABHYDROLASE"/>
</dbReference>
<dbReference type="Pfam" id="PF12697">
    <property type="entry name" value="Abhydrolase_6"/>
    <property type="match status" value="1"/>
</dbReference>
<evidence type="ECO:0000313" key="2">
    <source>
        <dbReference type="EMBL" id="HIZ09646.1"/>
    </source>
</evidence>
<dbReference type="GO" id="GO:0016787">
    <property type="term" value="F:hydrolase activity"/>
    <property type="evidence" value="ECO:0007669"/>
    <property type="project" value="UniProtKB-KW"/>
</dbReference>
<evidence type="ECO:0000313" key="3">
    <source>
        <dbReference type="Proteomes" id="UP000824025"/>
    </source>
</evidence>
<feature type="domain" description="AB hydrolase-1" evidence="1">
    <location>
        <begin position="45"/>
        <end position="256"/>
    </location>
</feature>
<sequence>MTETGKTPSSWKSASAAERAKRRYPILFEGRQLSLLRKGKGKDAVFLHGYLSSKECFSLQINCLSRSCRVTAFDFPGMGKSAPLSEAWGVEEYAAHTARLLDSLGVRGARLVAHSFGGRVALKLLASRPDLFSRALLVGCAGIPPKRGIRYRAKVAAYRAVRRAAPRFAERHFGSAEYRTLSPLMRESYKKIVNEDLTPCLSRIRVPVLYVFGEKDTATPPYMARALARGTEGSGLVFLENCSHFCFVEQPEKFNAVMLEFFR</sequence>
<keyword evidence="2" id="KW-0378">Hydrolase</keyword>
<dbReference type="GO" id="GO:0016020">
    <property type="term" value="C:membrane"/>
    <property type="evidence" value="ECO:0007669"/>
    <property type="project" value="TreeGrafter"/>
</dbReference>
<dbReference type="Gene3D" id="3.40.50.1820">
    <property type="entry name" value="alpha/beta hydrolase"/>
    <property type="match status" value="1"/>
</dbReference>
<dbReference type="AlphaFoldDB" id="A0A9D2D6Q3"/>
<protein>
    <submittedName>
        <fullName evidence="2">Alpha/beta hydrolase</fullName>
    </submittedName>
</protein>
<name>A0A9D2D6Q3_9FIRM</name>
<dbReference type="PANTHER" id="PTHR43798:SF33">
    <property type="entry name" value="HYDROLASE, PUTATIVE (AFU_ORTHOLOGUE AFUA_2G14860)-RELATED"/>
    <property type="match status" value="1"/>
</dbReference>
<dbReference type="EMBL" id="DXCF01000021">
    <property type="protein sequence ID" value="HIZ09646.1"/>
    <property type="molecule type" value="Genomic_DNA"/>
</dbReference>
<reference evidence="2" key="1">
    <citation type="journal article" date="2021" name="PeerJ">
        <title>Extensive microbial diversity within the chicken gut microbiome revealed by metagenomics and culture.</title>
        <authorList>
            <person name="Gilroy R."/>
            <person name="Ravi A."/>
            <person name="Getino M."/>
            <person name="Pursley I."/>
            <person name="Horton D.L."/>
            <person name="Alikhan N.F."/>
            <person name="Baker D."/>
            <person name="Gharbi K."/>
            <person name="Hall N."/>
            <person name="Watson M."/>
            <person name="Adriaenssens E.M."/>
            <person name="Foster-Nyarko E."/>
            <person name="Jarju S."/>
            <person name="Secka A."/>
            <person name="Antonio M."/>
            <person name="Oren A."/>
            <person name="Chaudhuri R.R."/>
            <person name="La Ragione R."/>
            <person name="Hildebrand F."/>
            <person name="Pallen M.J."/>
        </authorList>
    </citation>
    <scope>NUCLEOTIDE SEQUENCE</scope>
    <source>
        <strain evidence="2">CHK192-19661</strain>
    </source>
</reference>
<dbReference type="InterPro" id="IPR029058">
    <property type="entry name" value="AB_hydrolase_fold"/>
</dbReference>
<proteinExistence type="predicted"/>
<gene>
    <name evidence="2" type="ORF">H9726_04070</name>
</gene>
<comment type="caution">
    <text evidence="2">The sequence shown here is derived from an EMBL/GenBank/DDBJ whole genome shotgun (WGS) entry which is preliminary data.</text>
</comment>
<reference evidence="2" key="2">
    <citation type="submission" date="2021-04" db="EMBL/GenBank/DDBJ databases">
        <authorList>
            <person name="Gilroy R."/>
        </authorList>
    </citation>
    <scope>NUCLEOTIDE SEQUENCE</scope>
    <source>
        <strain evidence="2">CHK192-19661</strain>
    </source>
</reference>
<dbReference type="InterPro" id="IPR000073">
    <property type="entry name" value="AB_hydrolase_1"/>
</dbReference>
<organism evidence="2 3">
    <name type="scientific">Candidatus Borkfalkia avicola</name>
    <dbReference type="NCBI Taxonomy" id="2838503"/>
    <lineage>
        <taxon>Bacteria</taxon>
        <taxon>Bacillati</taxon>
        <taxon>Bacillota</taxon>
        <taxon>Clostridia</taxon>
        <taxon>Christensenellales</taxon>
        <taxon>Christensenellaceae</taxon>
        <taxon>Candidatus Borkfalkia</taxon>
    </lineage>
</organism>
<dbReference type="PANTHER" id="PTHR43798">
    <property type="entry name" value="MONOACYLGLYCEROL LIPASE"/>
    <property type="match status" value="1"/>
</dbReference>
<dbReference type="Proteomes" id="UP000824025">
    <property type="component" value="Unassembled WGS sequence"/>
</dbReference>
<dbReference type="SUPFAM" id="SSF53474">
    <property type="entry name" value="alpha/beta-Hydrolases"/>
    <property type="match status" value="1"/>
</dbReference>